<dbReference type="CDD" id="cd09294">
    <property type="entry name" value="SmpB"/>
    <property type="match status" value="1"/>
</dbReference>
<gene>
    <name evidence="3" type="primary">smpB</name>
    <name evidence="4" type="ORF">UY33_C0008G0006</name>
</gene>
<keyword evidence="2 3" id="KW-0694">RNA-binding</keyword>
<comment type="caution">
    <text evidence="4">The sequence shown here is derived from an EMBL/GenBank/DDBJ whole genome shotgun (WGS) entry which is preliminary data.</text>
</comment>
<dbReference type="HAMAP" id="MF_00023">
    <property type="entry name" value="SmpB"/>
    <property type="match status" value="1"/>
</dbReference>
<dbReference type="SUPFAM" id="SSF74982">
    <property type="entry name" value="Small protein B (SmpB)"/>
    <property type="match status" value="1"/>
</dbReference>
<dbReference type="PROSITE" id="PS01317">
    <property type="entry name" value="SSRP"/>
    <property type="match status" value="1"/>
</dbReference>
<dbReference type="InterPro" id="IPR000037">
    <property type="entry name" value="SsrA-bd_prot"/>
</dbReference>
<dbReference type="PANTHER" id="PTHR30308:SF2">
    <property type="entry name" value="SSRA-BINDING PROTEIN"/>
    <property type="match status" value="1"/>
</dbReference>
<dbReference type="Pfam" id="PF01668">
    <property type="entry name" value="SmpB"/>
    <property type="match status" value="1"/>
</dbReference>
<keyword evidence="1 3" id="KW-0963">Cytoplasm</keyword>
<dbReference type="GO" id="GO:0005829">
    <property type="term" value="C:cytosol"/>
    <property type="evidence" value="ECO:0007669"/>
    <property type="project" value="TreeGrafter"/>
</dbReference>
<dbReference type="NCBIfam" id="NF003843">
    <property type="entry name" value="PRK05422.1"/>
    <property type="match status" value="1"/>
</dbReference>
<dbReference type="InterPro" id="IPR023620">
    <property type="entry name" value="SmpB"/>
</dbReference>
<dbReference type="GO" id="GO:0070930">
    <property type="term" value="P:trans-translation-dependent protein tagging"/>
    <property type="evidence" value="ECO:0007669"/>
    <property type="project" value="TreeGrafter"/>
</dbReference>
<dbReference type="InterPro" id="IPR020081">
    <property type="entry name" value="SsrA-bd_prot_CS"/>
</dbReference>
<dbReference type="PATRIC" id="fig|1618355.3.peg.282"/>
<dbReference type="PANTHER" id="PTHR30308">
    <property type="entry name" value="TMRNA-BINDING COMPONENT OF TRANS-TRANSLATION TAGGING COMPLEX"/>
    <property type="match status" value="1"/>
</dbReference>
<dbReference type="EMBL" id="LCPP01000008">
    <property type="protein sequence ID" value="KKW00596.1"/>
    <property type="molecule type" value="Genomic_DNA"/>
</dbReference>
<organism evidence="4 5">
    <name type="scientific">Candidatus Amesbacteria bacterium GW2011_GWA1_48_9</name>
    <dbReference type="NCBI Taxonomy" id="1618355"/>
    <lineage>
        <taxon>Bacteria</taxon>
        <taxon>Candidatus Amesiibacteriota</taxon>
    </lineage>
</organism>
<evidence type="ECO:0000256" key="3">
    <source>
        <dbReference type="HAMAP-Rule" id="MF_00023"/>
    </source>
</evidence>
<comment type="similarity">
    <text evidence="3">Belongs to the SmpB family.</text>
</comment>
<proteinExistence type="inferred from homology"/>
<evidence type="ECO:0000256" key="2">
    <source>
        <dbReference type="ARBA" id="ARBA00022884"/>
    </source>
</evidence>
<protein>
    <recommendedName>
        <fullName evidence="3">SsrA-binding protein</fullName>
    </recommendedName>
    <alternativeName>
        <fullName evidence="3">Small protein B</fullName>
    </alternativeName>
</protein>
<evidence type="ECO:0000313" key="5">
    <source>
        <dbReference type="Proteomes" id="UP000034637"/>
    </source>
</evidence>
<comment type="subcellular location">
    <subcellularLocation>
        <location evidence="3">Cytoplasm</location>
    </subcellularLocation>
    <text evidence="3">The tmRNA-SmpB complex associates with stalled 70S ribosomes.</text>
</comment>
<evidence type="ECO:0000256" key="1">
    <source>
        <dbReference type="ARBA" id="ARBA00022490"/>
    </source>
</evidence>
<dbReference type="NCBIfam" id="TIGR00086">
    <property type="entry name" value="smpB"/>
    <property type="match status" value="1"/>
</dbReference>
<dbReference type="AlphaFoldDB" id="A0A0G1V2H2"/>
<evidence type="ECO:0000313" key="4">
    <source>
        <dbReference type="EMBL" id="KKW00596.1"/>
    </source>
</evidence>
<sequence>MGGGIVKVINRKARFDYEVGERVEAGIELRGPEVKSAKLGQVDLGGSHIKIQNAKFKSQKEAWVYNLKIFPYKYADNTNYDPMRPRKLLLHQREIVALTSKMKQSRRSLVPTAMYTKSDLVKVEIALARGKRKYEKREEIKRKEWKEKGM</sequence>
<comment type="function">
    <text evidence="3">Required for rescue of stalled ribosomes mediated by trans-translation. Binds to transfer-messenger RNA (tmRNA), required for stable association of tmRNA with ribosomes. tmRNA and SmpB together mimic tRNA shape, replacing the anticodon stem-loop with SmpB. tmRNA is encoded by the ssrA gene; the 2 termini fold to resemble tRNA(Ala) and it encodes a 'tag peptide', a short internal open reading frame. During trans-translation Ala-aminoacylated tmRNA acts like a tRNA, entering the A-site of stalled ribosomes, displacing the stalled mRNA. The ribosome then switches to translate the ORF on the tmRNA; the nascent peptide is terminated with the 'tag peptide' encoded by the tmRNA and targeted for degradation. The ribosome is freed to recommence translation, which seems to be the essential function of trans-translation.</text>
</comment>
<name>A0A0G1V2H2_9BACT</name>
<dbReference type="GO" id="GO:0003723">
    <property type="term" value="F:RNA binding"/>
    <property type="evidence" value="ECO:0007669"/>
    <property type="project" value="UniProtKB-UniRule"/>
</dbReference>
<dbReference type="Proteomes" id="UP000034637">
    <property type="component" value="Unassembled WGS sequence"/>
</dbReference>
<dbReference type="Gene3D" id="2.40.280.10">
    <property type="match status" value="1"/>
</dbReference>
<dbReference type="GO" id="GO:0070929">
    <property type="term" value="P:trans-translation"/>
    <property type="evidence" value="ECO:0007669"/>
    <property type="project" value="UniProtKB-UniRule"/>
</dbReference>
<accession>A0A0G1V2H2</accession>
<reference evidence="4 5" key="1">
    <citation type="journal article" date="2015" name="Nature">
        <title>rRNA introns, odd ribosomes, and small enigmatic genomes across a large radiation of phyla.</title>
        <authorList>
            <person name="Brown C.T."/>
            <person name="Hug L.A."/>
            <person name="Thomas B.C."/>
            <person name="Sharon I."/>
            <person name="Castelle C.J."/>
            <person name="Singh A."/>
            <person name="Wilkins M.J."/>
            <person name="Williams K.H."/>
            <person name="Banfield J.F."/>
        </authorList>
    </citation>
    <scope>NUCLEOTIDE SEQUENCE [LARGE SCALE GENOMIC DNA]</scope>
</reference>